<dbReference type="GO" id="GO:0005737">
    <property type="term" value="C:cytoplasm"/>
    <property type="evidence" value="ECO:0007669"/>
    <property type="project" value="TreeGrafter"/>
</dbReference>
<dbReference type="InterPro" id="IPR013785">
    <property type="entry name" value="Aldolase_TIM"/>
</dbReference>
<organism evidence="3">
    <name type="scientific">Methanothermobacter wolfeii</name>
    <name type="common">Methanobacterium wolfei</name>
    <dbReference type="NCBI Taxonomy" id="145261"/>
    <lineage>
        <taxon>Archaea</taxon>
        <taxon>Methanobacteriati</taxon>
        <taxon>Methanobacteriota</taxon>
        <taxon>Methanomada group</taxon>
        <taxon>Methanobacteria</taxon>
        <taxon>Methanobacteriales</taxon>
        <taxon>Methanobacteriaceae</taxon>
        <taxon>Methanothermobacter</taxon>
    </lineage>
</organism>
<dbReference type="InterPro" id="IPR011060">
    <property type="entry name" value="RibuloseP-bd_barrel"/>
</dbReference>
<keyword evidence="2" id="KW-0368">Histidine biosynthesis</keyword>
<proteinExistence type="inferred from homology"/>
<evidence type="ECO:0000256" key="2">
    <source>
        <dbReference type="RuleBase" id="RU003657"/>
    </source>
</evidence>
<dbReference type="Pfam" id="PF00977">
    <property type="entry name" value="His_biosynth"/>
    <property type="match status" value="1"/>
</dbReference>
<reference evidence="3" key="1">
    <citation type="submission" date="2022-09" db="EMBL/GenBank/DDBJ databases">
        <title>Characterization of three MwoI isoschizomers from sequenced genome and metagenomes.</title>
        <authorList>
            <person name="Fomenkov A."/>
            <person name="Xu S.Y."/>
            <person name="Roberts R.J."/>
        </authorList>
    </citation>
    <scope>NUCLEOTIDE SEQUENCE</scope>
    <source>
        <strain evidence="3">DSM 2970</strain>
    </source>
</reference>
<name>A0A9E7UL12_METWO</name>
<dbReference type="GeneID" id="58978675"/>
<dbReference type="GeneID" id="75106646"/>
<dbReference type="PANTHER" id="PTHR43090">
    <property type="entry name" value="1-(5-PHOSPHORIBOSYL)-5-[(5-PHOSPHORIBOSYLAMINO)METHYLIDENEAMINO] IMIDAZOLE-4-CARBOXAMIDE ISOMERASE"/>
    <property type="match status" value="1"/>
</dbReference>
<dbReference type="SUPFAM" id="SSF51366">
    <property type="entry name" value="Ribulose-phoshate binding barrel"/>
    <property type="match status" value="1"/>
</dbReference>
<dbReference type="EMBL" id="CP104550">
    <property type="protein sequence ID" value="UXH30965.1"/>
    <property type="molecule type" value="Genomic_DNA"/>
</dbReference>
<dbReference type="NCBIfam" id="TIGR00734">
    <property type="entry name" value="hisAF_rel"/>
    <property type="match status" value="1"/>
</dbReference>
<dbReference type="PANTHER" id="PTHR43090:SF2">
    <property type="entry name" value="1-(5-PHOSPHORIBOSYL)-5-[(5-PHOSPHORIBOSYLAMINO)METHYLIDENEAMINO] IMIDAZOLE-4-CARBOXAMIDE ISOMERASE"/>
    <property type="match status" value="1"/>
</dbReference>
<dbReference type="GO" id="GO:0000105">
    <property type="term" value="P:L-histidine biosynthetic process"/>
    <property type="evidence" value="ECO:0007669"/>
    <property type="project" value="UniProtKB-KW"/>
</dbReference>
<dbReference type="AlphaFoldDB" id="A0A9E7UL12"/>
<dbReference type="InterPro" id="IPR004650">
    <property type="entry name" value="HisA/F-archaeal"/>
</dbReference>
<dbReference type="InterPro" id="IPR006062">
    <property type="entry name" value="His_biosynth"/>
</dbReference>
<dbReference type="KEGG" id="mwo:MWSIV6_1039"/>
<dbReference type="CDD" id="cd04723">
    <property type="entry name" value="HisA_HisF"/>
    <property type="match status" value="1"/>
</dbReference>
<comment type="similarity">
    <text evidence="1 2">Belongs to the HisA/HisF family.</text>
</comment>
<dbReference type="GO" id="GO:0000162">
    <property type="term" value="P:L-tryptophan biosynthetic process"/>
    <property type="evidence" value="ECO:0007669"/>
    <property type="project" value="TreeGrafter"/>
</dbReference>
<evidence type="ECO:0000313" key="3">
    <source>
        <dbReference type="EMBL" id="UXH30965.1"/>
    </source>
</evidence>
<dbReference type="RefSeq" id="WP_074359038.1">
    <property type="nucleotide sequence ID" value="NZ_CP104550.1"/>
</dbReference>
<gene>
    <name evidence="3" type="ORF">N5910_05300</name>
</gene>
<evidence type="ECO:0000256" key="1">
    <source>
        <dbReference type="ARBA" id="ARBA00009667"/>
    </source>
</evidence>
<dbReference type="InterPro" id="IPR044524">
    <property type="entry name" value="Isoase_HisA-like"/>
</dbReference>
<sequence length="227" mass="24555">MEIIPVLDLMNGMAVSGKSGERENYRPLETVFSDTPDPVSIALSLKAMGAGSVYIADLDAIEGKGHNLDVVGRVNHVLPVILDAGVKDSQTFGFFLEHASMVVAATETLSSFEELEEIIRRYPPSRTVISVDVKDMELYSAGIDLGLEELRDRLLGMETGDIILLDISSVGTGAGFNRELLEVFRPLIDRIVPGGGVLPEEIPELEAMGVRRVLAGRALHEGRLMPG</sequence>
<dbReference type="GO" id="GO:0003949">
    <property type="term" value="F:1-(5-phosphoribosyl)-5-[(5-phosphoribosylamino)methylideneamino]imidazole-4-carboxamide isomerase activity"/>
    <property type="evidence" value="ECO:0007669"/>
    <property type="project" value="InterPro"/>
</dbReference>
<dbReference type="SMR" id="A0A9E7UL12"/>
<protein>
    <submittedName>
        <fullName evidence="3">HisA/HisF family protein</fullName>
    </submittedName>
</protein>
<accession>A0A9E7UL12</accession>
<dbReference type="Gene3D" id="3.20.20.70">
    <property type="entry name" value="Aldolase class I"/>
    <property type="match status" value="1"/>
</dbReference>
<dbReference type="Proteomes" id="UP001065373">
    <property type="component" value="Chromosome"/>
</dbReference>
<keyword evidence="2" id="KW-0028">Amino-acid biosynthesis</keyword>